<keyword evidence="2" id="KW-0560">Oxidoreductase</keyword>
<dbReference type="Gene3D" id="3.30.70.100">
    <property type="match status" value="1"/>
</dbReference>
<dbReference type="Pfam" id="PF03992">
    <property type="entry name" value="ABM"/>
    <property type="match status" value="1"/>
</dbReference>
<proteinExistence type="predicted"/>
<keyword evidence="3" id="KW-1185">Reference proteome</keyword>
<dbReference type="PANTHER" id="PTHR33336:SF3">
    <property type="entry name" value="ABM DOMAIN-CONTAINING PROTEIN"/>
    <property type="match status" value="1"/>
</dbReference>
<dbReference type="Proteomes" id="UP000186218">
    <property type="component" value="Unassembled WGS sequence"/>
</dbReference>
<protein>
    <submittedName>
        <fullName evidence="2">Quinol monooxygenase YgiN</fullName>
    </submittedName>
</protein>
<gene>
    <name evidence="2" type="ORF">SAMN05445060_2268</name>
</gene>
<sequence length="123" mass="13944">MTRDGDSTSTGDAYSGVMIFITVKWPVKPEFADQWPELAKEFTDATRAEPGNKWFDWSRGLDDPNTYVLIEAFEDDAAEAHVGSDHFAKAQRDLPQYLQRTPDVINAEIDQDDWSQLGEMTVD</sequence>
<dbReference type="InterPro" id="IPR007138">
    <property type="entry name" value="ABM_dom"/>
</dbReference>
<evidence type="ECO:0000313" key="3">
    <source>
        <dbReference type="Proteomes" id="UP000186218"/>
    </source>
</evidence>
<name>A0A1N7FT84_9NOCA</name>
<dbReference type="GO" id="GO:0004497">
    <property type="term" value="F:monooxygenase activity"/>
    <property type="evidence" value="ECO:0007669"/>
    <property type="project" value="UniProtKB-KW"/>
</dbReference>
<accession>A0A1N7FT84</accession>
<dbReference type="EMBL" id="FTNT01000006">
    <property type="protein sequence ID" value="SIS03572.1"/>
    <property type="molecule type" value="Genomic_DNA"/>
</dbReference>
<dbReference type="AlphaFoldDB" id="A0A1N7FT84"/>
<evidence type="ECO:0000313" key="2">
    <source>
        <dbReference type="EMBL" id="SIS03572.1"/>
    </source>
</evidence>
<reference evidence="2 3" key="1">
    <citation type="submission" date="2017-01" db="EMBL/GenBank/DDBJ databases">
        <authorList>
            <person name="Mah S.A."/>
            <person name="Swanson W.J."/>
            <person name="Moy G.W."/>
            <person name="Vacquier V.D."/>
        </authorList>
    </citation>
    <scope>NUCLEOTIDE SEQUENCE [LARGE SCALE GENOMIC DNA]</scope>
    <source>
        <strain evidence="2 3">CPCC 203464</strain>
    </source>
</reference>
<dbReference type="PROSITE" id="PS51725">
    <property type="entry name" value="ABM"/>
    <property type="match status" value="1"/>
</dbReference>
<evidence type="ECO:0000259" key="1">
    <source>
        <dbReference type="PROSITE" id="PS51725"/>
    </source>
</evidence>
<dbReference type="InterPro" id="IPR050744">
    <property type="entry name" value="AI-2_Isomerase_LsrG"/>
</dbReference>
<dbReference type="PANTHER" id="PTHR33336">
    <property type="entry name" value="QUINOL MONOOXYGENASE YGIN-RELATED"/>
    <property type="match status" value="1"/>
</dbReference>
<dbReference type="STRING" id="1344003.SAMN05445060_2268"/>
<organism evidence="2 3">
    <name type="scientific">Williamsia sterculiae</name>
    <dbReference type="NCBI Taxonomy" id="1344003"/>
    <lineage>
        <taxon>Bacteria</taxon>
        <taxon>Bacillati</taxon>
        <taxon>Actinomycetota</taxon>
        <taxon>Actinomycetes</taxon>
        <taxon>Mycobacteriales</taxon>
        <taxon>Nocardiaceae</taxon>
        <taxon>Williamsia</taxon>
    </lineage>
</organism>
<keyword evidence="2" id="KW-0503">Monooxygenase</keyword>
<dbReference type="SUPFAM" id="SSF54909">
    <property type="entry name" value="Dimeric alpha+beta barrel"/>
    <property type="match status" value="1"/>
</dbReference>
<dbReference type="InterPro" id="IPR011008">
    <property type="entry name" value="Dimeric_a/b-barrel"/>
</dbReference>
<feature type="domain" description="ABM" evidence="1">
    <location>
        <begin position="19"/>
        <end position="109"/>
    </location>
</feature>